<dbReference type="Gene3D" id="3.40.1280.10">
    <property type="match status" value="1"/>
</dbReference>
<dbReference type="GO" id="GO:0006396">
    <property type="term" value="P:RNA processing"/>
    <property type="evidence" value="ECO:0007669"/>
    <property type="project" value="InterPro"/>
</dbReference>
<dbReference type="Pfam" id="PF00588">
    <property type="entry name" value="SpoU_methylase"/>
    <property type="match status" value="1"/>
</dbReference>
<evidence type="ECO:0000256" key="1">
    <source>
        <dbReference type="ARBA" id="ARBA00022603"/>
    </source>
</evidence>
<proteinExistence type="predicted"/>
<dbReference type="Gene3D" id="3.30.1330.30">
    <property type="match status" value="1"/>
</dbReference>
<dbReference type="PANTHER" id="PTHR43191">
    <property type="entry name" value="RRNA METHYLTRANSFERASE 3"/>
    <property type="match status" value="1"/>
</dbReference>
<dbReference type="InterPro" id="IPR001537">
    <property type="entry name" value="SpoU_MeTrfase"/>
</dbReference>
<keyword evidence="5" id="KW-1185">Reference proteome</keyword>
<evidence type="ECO:0000256" key="2">
    <source>
        <dbReference type="ARBA" id="ARBA00022679"/>
    </source>
</evidence>
<name>A0A813M222_9BILA</name>
<sequence length="326" mass="37064">MTQKQKIHIFFFIKAFGKFKLFQTAENVNTSDFITKFKNKHILNRKIEKLSSKSHQKTDHAIKDLMSLSKKLINSKNSALNPRNNLILLEGKILLKEALKTDQIQIEKIFYSDENLLQDKNLYRPGLIYHKISQELMETISDVKTNQGILAFGKLSLKPSLNKKKFSVILDQVSDPGNMGTIIRTAAAIGCDQIIMTKGSANPWNPKVLRSAMGGHFHLIISQNFELDEIKEQIPIDTKIIIADSKDSDNTIDYLNLETHLNLNKNDKICLVIGNEAHGVSNFFYALKNIGYNIFRTKIPILMDSLNCSVAFAILAFELKRILNKK</sequence>
<dbReference type="Proteomes" id="UP000663879">
    <property type="component" value="Unassembled WGS sequence"/>
</dbReference>
<dbReference type="OrthoDB" id="270651at2759"/>
<dbReference type="InterPro" id="IPR051259">
    <property type="entry name" value="rRNA_Methyltransferase"/>
</dbReference>
<keyword evidence="1" id="KW-0489">Methyltransferase</keyword>
<accession>A0A813M222</accession>
<organism evidence="4 5">
    <name type="scientific">Brachionus calyciflorus</name>
    <dbReference type="NCBI Taxonomy" id="104777"/>
    <lineage>
        <taxon>Eukaryota</taxon>
        <taxon>Metazoa</taxon>
        <taxon>Spiralia</taxon>
        <taxon>Gnathifera</taxon>
        <taxon>Rotifera</taxon>
        <taxon>Eurotatoria</taxon>
        <taxon>Monogononta</taxon>
        <taxon>Pseudotrocha</taxon>
        <taxon>Ploima</taxon>
        <taxon>Brachionidae</taxon>
        <taxon>Brachionus</taxon>
    </lineage>
</organism>
<dbReference type="InterPro" id="IPR029064">
    <property type="entry name" value="Ribosomal_eL30-like_sf"/>
</dbReference>
<dbReference type="SUPFAM" id="SSF55315">
    <property type="entry name" value="L30e-like"/>
    <property type="match status" value="1"/>
</dbReference>
<dbReference type="SUPFAM" id="SSF75217">
    <property type="entry name" value="alpha/beta knot"/>
    <property type="match status" value="1"/>
</dbReference>
<evidence type="ECO:0000259" key="3">
    <source>
        <dbReference type="Pfam" id="PF00588"/>
    </source>
</evidence>
<feature type="domain" description="tRNA/rRNA methyltransferase SpoU type" evidence="3">
    <location>
        <begin position="166"/>
        <end position="316"/>
    </location>
</feature>
<dbReference type="GO" id="GO:0032259">
    <property type="term" value="P:methylation"/>
    <property type="evidence" value="ECO:0007669"/>
    <property type="project" value="UniProtKB-KW"/>
</dbReference>
<gene>
    <name evidence="4" type="ORF">OXX778_LOCUS593</name>
</gene>
<reference evidence="4" key="1">
    <citation type="submission" date="2021-02" db="EMBL/GenBank/DDBJ databases">
        <authorList>
            <person name="Nowell W R."/>
        </authorList>
    </citation>
    <scope>NUCLEOTIDE SEQUENCE</scope>
    <source>
        <strain evidence="4">Ploen Becks lab</strain>
    </source>
</reference>
<comment type="caution">
    <text evidence="4">The sequence shown here is derived from an EMBL/GenBank/DDBJ whole genome shotgun (WGS) entry which is preliminary data.</text>
</comment>
<protein>
    <recommendedName>
        <fullName evidence="3">tRNA/rRNA methyltransferase SpoU type domain-containing protein</fullName>
    </recommendedName>
</protein>
<dbReference type="InterPro" id="IPR029028">
    <property type="entry name" value="Alpha/beta_knot_MTases"/>
</dbReference>
<evidence type="ECO:0000313" key="5">
    <source>
        <dbReference type="Proteomes" id="UP000663879"/>
    </source>
</evidence>
<evidence type="ECO:0000313" key="4">
    <source>
        <dbReference type="EMBL" id="CAF0708318.1"/>
    </source>
</evidence>
<dbReference type="InterPro" id="IPR029026">
    <property type="entry name" value="tRNA_m1G_MTases_N"/>
</dbReference>
<dbReference type="PANTHER" id="PTHR43191:SF2">
    <property type="entry name" value="RRNA METHYLTRANSFERASE 3, MITOCHONDRIAL"/>
    <property type="match status" value="1"/>
</dbReference>
<dbReference type="GO" id="GO:0003723">
    <property type="term" value="F:RNA binding"/>
    <property type="evidence" value="ECO:0007669"/>
    <property type="project" value="InterPro"/>
</dbReference>
<dbReference type="EMBL" id="CAJNOC010000031">
    <property type="protein sequence ID" value="CAF0708318.1"/>
    <property type="molecule type" value="Genomic_DNA"/>
</dbReference>
<keyword evidence="2" id="KW-0808">Transferase</keyword>
<dbReference type="AlphaFoldDB" id="A0A813M222"/>
<dbReference type="GO" id="GO:0008173">
    <property type="term" value="F:RNA methyltransferase activity"/>
    <property type="evidence" value="ECO:0007669"/>
    <property type="project" value="InterPro"/>
</dbReference>